<dbReference type="InterPro" id="IPR050300">
    <property type="entry name" value="GDXG_lipolytic_enzyme"/>
</dbReference>
<accession>A0A2M9A7F6</accession>
<evidence type="ECO:0000313" key="3">
    <source>
        <dbReference type="EMBL" id="PJJ41588.1"/>
    </source>
</evidence>
<dbReference type="AlphaFoldDB" id="A0A2M9A7F6"/>
<evidence type="ECO:0000313" key="4">
    <source>
        <dbReference type="Proteomes" id="UP000231134"/>
    </source>
</evidence>
<dbReference type="PANTHER" id="PTHR48081:SF33">
    <property type="entry name" value="KYNURENINE FORMAMIDASE"/>
    <property type="match status" value="1"/>
</dbReference>
<dbReference type="Gene3D" id="3.40.50.1820">
    <property type="entry name" value="alpha/beta hydrolase"/>
    <property type="match status" value="1"/>
</dbReference>
<proteinExistence type="predicted"/>
<gene>
    <name evidence="3" type="ORF">BGX16_1572</name>
</gene>
<evidence type="ECO:0000259" key="2">
    <source>
        <dbReference type="Pfam" id="PF20434"/>
    </source>
</evidence>
<reference evidence="3 4" key="1">
    <citation type="submission" date="2017-11" db="EMBL/GenBank/DDBJ databases">
        <title>Animal gut microbial communities from fecal samples from Wisconsin, USA.</title>
        <authorList>
            <person name="Neumann A."/>
        </authorList>
    </citation>
    <scope>NUCLEOTIDE SEQUENCE [LARGE SCALE GENOMIC DNA]</scope>
    <source>
        <strain evidence="3 4">UWS3</strain>
    </source>
</reference>
<dbReference type="InterPro" id="IPR029058">
    <property type="entry name" value="AB_hydrolase_fold"/>
</dbReference>
<comment type="caution">
    <text evidence="3">The sequence shown here is derived from an EMBL/GenBank/DDBJ whole genome shotgun (WGS) entry which is preliminary data.</text>
</comment>
<dbReference type="InterPro" id="IPR049492">
    <property type="entry name" value="BD-FAE-like_dom"/>
</dbReference>
<sequence>MLDLDAAYDNTKAVVESAELLKGFDARSNALAARFSETMDIPYGKGVREKFDFFPGNPGAGIFVFIHGGYWQMRHKNSFRFLAKGPLSLGMHVASVGYTLAPEASLSEIVQEVRSAIHQICGFAKAFLADTEKMVVSGWSAGGHLAAMMLDEPSVLSALAVSGIYDLEPISRCYLNQALKLSPEEILNLSPMRIPCVPKPMAIVVGAEELSELRRQSLEFATRRAAEKIPVTFGLLEGCNHFTILHELENPSGVLCRMLASLLK</sequence>
<keyword evidence="1" id="KW-0378">Hydrolase</keyword>
<dbReference type="Proteomes" id="UP000231134">
    <property type="component" value="Unassembled WGS sequence"/>
</dbReference>
<dbReference type="OrthoDB" id="9777975at2"/>
<dbReference type="SUPFAM" id="SSF53474">
    <property type="entry name" value="alpha/beta-Hydrolases"/>
    <property type="match status" value="1"/>
</dbReference>
<dbReference type="RefSeq" id="WP_100425546.1">
    <property type="nucleotide sequence ID" value="NZ_JAQXKX010000020.1"/>
</dbReference>
<keyword evidence="4" id="KW-1185">Reference proteome</keyword>
<dbReference type="GO" id="GO:0016787">
    <property type="term" value="F:hydrolase activity"/>
    <property type="evidence" value="ECO:0007669"/>
    <property type="project" value="UniProtKB-KW"/>
</dbReference>
<dbReference type="PANTHER" id="PTHR48081">
    <property type="entry name" value="AB HYDROLASE SUPERFAMILY PROTEIN C4A8.06C"/>
    <property type="match status" value="1"/>
</dbReference>
<name>A0A2M9A7F6_9BACT</name>
<protein>
    <submittedName>
        <fullName evidence="3">Acetyl esterase/lipase</fullName>
    </submittedName>
</protein>
<feature type="domain" description="BD-FAE-like" evidence="2">
    <location>
        <begin position="62"/>
        <end position="149"/>
    </location>
</feature>
<dbReference type="EMBL" id="PGEX01000001">
    <property type="protein sequence ID" value="PJJ41588.1"/>
    <property type="molecule type" value="Genomic_DNA"/>
</dbReference>
<evidence type="ECO:0000256" key="1">
    <source>
        <dbReference type="ARBA" id="ARBA00022801"/>
    </source>
</evidence>
<organism evidence="3 4">
    <name type="scientific">Hallerella succinigenes</name>
    <dbReference type="NCBI Taxonomy" id="1896222"/>
    <lineage>
        <taxon>Bacteria</taxon>
        <taxon>Pseudomonadati</taxon>
        <taxon>Fibrobacterota</taxon>
        <taxon>Fibrobacteria</taxon>
        <taxon>Fibrobacterales</taxon>
        <taxon>Fibrobacteraceae</taxon>
        <taxon>Hallerella</taxon>
    </lineage>
</organism>
<dbReference type="Pfam" id="PF20434">
    <property type="entry name" value="BD-FAE"/>
    <property type="match status" value="1"/>
</dbReference>